<feature type="region of interest" description="Disordered" evidence="1">
    <location>
        <begin position="19"/>
        <end position="217"/>
    </location>
</feature>
<sequence>MAHLKVFKQRLLQQFQDESDAKLRAATSVASETPAQESGRVTAKHSPASSSQPQLEPTTSGRALSTGVPPDLPASDRARASCLKARDREPPDGDDGLPTSPRSRQRPGAGQPGPRPGSGAMAGGRGTPALRTGSVGKAVKRGPGREGTPPAAAAAGAPAQPRHAKRGVGDRLDALSAGSSLSPAATSLAQAPSTAEAHRAPAMEAAPASATGPSPLGVRAVGTRPVPLPVDLQPTPTAQPQALRPLSLAGVGSLAECWAALRDANPGTDLEPTPHLVFLDAEEDWLVLDDNVPWDLVTETAQKLMLVSTL</sequence>
<feature type="compositionally biased region" description="Basic and acidic residues" evidence="1">
    <location>
        <begin position="74"/>
        <end position="91"/>
    </location>
</feature>
<evidence type="ECO:0000256" key="1">
    <source>
        <dbReference type="SAM" id="MobiDB-lite"/>
    </source>
</evidence>
<protein>
    <submittedName>
        <fullName evidence="2">Uncharacterized protein</fullName>
    </submittedName>
</protein>
<accession>A0A1D1ZUJ4</accession>
<gene>
    <name evidence="2" type="ORF">g.13310</name>
</gene>
<name>A0A1D1ZUJ4_AUXPR</name>
<feature type="compositionally biased region" description="Low complexity" evidence="1">
    <location>
        <begin position="146"/>
        <end position="161"/>
    </location>
</feature>
<dbReference type="EMBL" id="GDKF01008279">
    <property type="protein sequence ID" value="JAT70343.1"/>
    <property type="molecule type" value="Transcribed_RNA"/>
</dbReference>
<dbReference type="AlphaFoldDB" id="A0A1D1ZUJ4"/>
<organism evidence="2">
    <name type="scientific">Auxenochlorella protothecoides</name>
    <name type="common">Green microalga</name>
    <name type="synonym">Chlorella protothecoides</name>
    <dbReference type="NCBI Taxonomy" id="3075"/>
    <lineage>
        <taxon>Eukaryota</taxon>
        <taxon>Viridiplantae</taxon>
        <taxon>Chlorophyta</taxon>
        <taxon>core chlorophytes</taxon>
        <taxon>Trebouxiophyceae</taxon>
        <taxon>Chlorellales</taxon>
        <taxon>Chlorellaceae</taxon>
        <taxon>Auxenochlorella</taxon>
    </lineage>
</organism>
<feature type="compositionally biased region" description="Low complexity" evidence="1">
    <location>
        <begin position="174"/>
        <end position="195"/>
    </location>
</feature>
<reference evidence="2" key="1">
    <citation type="submission" date="2015-08" db="EMBL/GenBank/DDBJ databases">
        <authorList>
            <person name="Babu N.S."/>
            <person name="Beckwith C.J."/>
            <person name="Beseler K.G."/>
            <person name="Brison A."/>
            <person name="Carone J.V."/>
            <person name="Caskin T.P."/>
            <person name="Diamond M."/>
            <person name="Durham M.E."/>
            <person name="Foxe J.M."/>
            <person name="Go M."/>
            <person name="Henderson B.A."/>
            <person name="Jones I.B."/>
            <person name="McGettigan J.A."/>
            <person name="Micheletti S.J."/>
            <person name="Nasrallah M.E."/>
            <person name="Ortiz D."/>
            <person name="Piller C.R."/>
            <person name="Privatt S.R."/>
            <person name="Schneider S.L."/>
            <person name="Sharp S."/>
            <person name="Smith T.C."/>
            <person name="Stanton J.D."/>
            <person name="Ullery H.E."/>
            <person name="Wilson R.J."/>
            <person name="Serrano M.G."/>
            <person name="Buck G."/>
            <person name="Lee V."/>
            <person name="Wang Y."/>
            <person name="Carvalho R."/>
            <person name="Voegtly L."/>
            <person name="Shi R."/>
            <person name="Duckworth R."/>
            <person name="Johnson A."/>
            <person name="Loviza R."/>
            <person name="Walstead R."/>
            <person name="Shah Z."/>
            <person name="Kiflezghi M."/>
            <person name="Wade K."/>
            <person name="Ball S.L."/>
            <person name="Bradley K.W."/>
            <person name="Asai D.J."/>
            <person name="Bowman C.A."/>
            <person name="Russell D.A."/>
            <person name="Pope W.H."/>
            <person name="Jacobs-Sera D."/>
            <person name="Hendrix R.W."/>
            <person name="Hatfull G.F."/>
        </authorList>
    </citation>
    <scope>NUCLEOTIDE SEQUENCE</scope>
</reference>
<feature type="compositionally biased region" description="Polar residues" evidence="1">
    <location>
        <begin position="47"/>
        <end position="63"/>
    </location>
</feature>
<evidence type="ECO:0000313" key="2">
    <source>
        <dbReference type="EMBL" id="JAT70343.1"/>
    </source>
</evidence>
<proteinExistence type="predicted"/>